<evidence type="ECO:0000259" key="6">
    <source>
        <dbReference type="Pfam" id="PF00881"/>
    </source>
</evidence>
<dbReference type="AlphaFoldDB" id="W4Q1C8"/>
<dbReference type="Pfam" id="PF00881">
    <property type="entry name" value="Nitroreductase"/>
    <property type="match status" value="1"/>
</dbReference>
<dbReference type="Gene3D" id="3.40.109.10">
    <property type="entry name" value="NADH Oxidase"/>
    <property type="match status" value="1"/>
</dbReference>
<evidence type="ECO:0000256" key="1">
    <source>
        <dbReference type="ARBA" id="ARBA00008366"/>
    </source>
</evidence>
<keyword evidence="2 5" id="KW-0285">Flavoprotein</keyword>
<keyword evidence="4 5" id="KW-0560">Oxidoreductase</keyword>
<gene>
    <name evidence="7" type="ORF">JCM9140_1769</name>
</gene>
<dbReference type="InterPro" id="IPR000415">
    <property type="entry name" value="Nitroreductase-like"/>
</dbReference>
<feature type="domain" description="Nitroreductase" evidence="6">
    <location>
        <begin position="10"/>
        <end position="164"/>
    </location>
</feature>
<dbReference type="SUPFAM" id="SSF55469">
    <property type="entry name" value="FMN-dependent nitroreductase-like"/>
    <property type="match status" value="1"/>
</dbReference>
<accession>W4Q1C8</accession>
<dbReference type="NCBIfam" id="NF008033">
    <property type="entry name" value="PRK10765.1"/>
    <property type="match status" value="1"/>
</dbReference>
<keyword evidence="3 5" id="KW-0288">FMN</keyword>
<dbReference type="PANTHER" id="PTHR43425:SF2">
    <property type="entry name" value="OXYGEN-INSENSITIVE NADPH NITROREDUCTASE"/>
    <property type="match status" value="1"/>
</dbReference>
<dbReference type="Proteomes" id="UP000018890">
    <property type="component" value="Unassembled WGS sequence"/>
</dbReference>
<dbReference type="InterPro" id="IPR029479">
    <property type="entry name" value="Nitroreductase"/>
</dbReference>
<evidence type="ECO:0000313" key="8">
    <source>
        <dbReference type="Proteomes" id="UP000018890"/>
    </source>
</evidence>
<name>W4Q1C8_9BACI</name>
<evidence type="ECO:0000256" key="4">
    <source>
        <dbReference type="ARBA" id="ARBA00023002"/>
    </source>
</evidence>
<dbReference type="GO" id="GO:0016491">
    <property type="term" value="F:oxidoreductase activity"/>
    <property type="evidence" value="ECO:0007669"/>
    <property type="project" value="UniProtKB-UniRule"/>
</dbReference>
<keyword evidence="5" id="KW-0521">NADP</keyword>
<dbReference type="STRING" id="1236970.JCM9140_1769"/>
<organism evidence="7 8">
    <name type="scientific">Halalkalibacter wakoensis JCM 9140</name>
    <dbReference type="NCBI Taxonomy" id="1236970"/>
    <lineage>
        <taxon>Bacteria</taxon>
        <taxon>Bacillati</taxon>
        <taxon>Bacillota</taxon>
        <taxon>Bacilli</taxon>
        <taxon>Bacillales</taxon>
        <taxon>Bacillaceae</taxon>
        <taxon>Halalkalibacter</taxon>
    </lineage>
</organism>
<comment type="caution">
    <text evidence="7">The sequence shown here is derived from an EMBL/GenBank/DDBJ whole genome shotgun (WGS) entry which is preliminary data.</text>
</comment>
<evidence type="ECO:0000256" key="2">
    <source>
        <dbReference type="ARBA" id="ARBA00022630"/>
    </source>
</evidence>
<evidence type="ECO:0000256" key="5">
    <source>
        <dbReference type="PIRNR" id="PIRNR005426"/>
    </source>
</evidence>
<evidence type="ECO:0000313" key="7">
    <source>
        <dbReference type="EMBL" id="GAE25760.1"/>
    </source>
</evidence>
<dbReference type="CDD" id="cd02146">
    <property type="entry name" value="NfsA-like"/>
    <property type="match status" value="1"/>
</dbReference>
<dbReference type="InterPro" id="IPR016446">
    <property type="entry name" value="Flavin_OxRdtase_Frp"/>
</dbReference>
<dbReference type="PANTHER" id="PTHR43425">
    <property type="entry name" value="OXYGEN-INSENSITIVE NADPH NITROREDUCTASE"/>
    <property type="match status" value="1"/>
</dbReference>
<evidence type="ECO:0000256" key="3">
    <source>
        <dbReference type="ARBA" id="ARBA00022643"/>
    </source>
</evidence>
<dbReference type="RefSeq" id="WP_034744615.1">
    <property type="nucleotide sequence ID" value="NZ_BAUT01000013.1"/>
</dbReference>
<reference evidence="7" key="1">
    <citation type="journal article" date="2014" name="Genome Announc.">
        <title>Draft Genome Sequences of Three Alkaliphilic Bacillus Strains, Bacillus wakoensis JCM 9140T, Bacillus akibai JCM 9157T, and Bacillus hemicellulosilyticus JCM 9152T.</title>
        <authorList>
            <person name="Yuki M."/>
            <person name="Oshima K."/>
            <person name="Suda W."/>
            <person name="Oshida Y."/>
            <person name="Kitamura K."/>
            <person name="Iida T."/>
            <person name="Hattori M."/>
            <person name="Ohkuma M."/>
        </authorList>
    </citation>
    <scope>NUCLEOTIDE SEQUENCE [LARGE SCALE GENOMIC DNA]</scope>
    <source>
        <strain evidence="7">JCM 9140</strain>
    </source>
</reference>
<keyword evidence="8" id="KW-1185">Reference proteome</keyword>
<dbReference type="PIRSF" id="PIRSF005426">
    <property type="entry name" value="Frp"/>
    <property type="match status" value="1"/>
</dbReference>
<proteinExistence type="inferred from homology"/>
<comment type="similarity">
    <text evidence="1 5">Belongs to the flavin oxidoreductase frp family.</text>
</comment>
<protein>
    <submittedName>
        <fullName evidence="7">NADPH-flavin oxidoreductase</fullName>
    </submittedName>
</protein>
<dbReference type="OrthoDB" id="9775805at2"/>
<sequence length="254" mass="28544">MGKNSVIDLIQSHRSIRKFTDAPVSEKQIDEVIASGRWAPTSHHVQAYSIIVVKEDAKKKELAKLAGNQAYVESCPVFFVICADFHRLKQVSELHDQPFEVGEQENVLVGAVDAALVAQNMLLAARSFDLGGVMIGGIRNNPEAVSKLLNLPSYTFPVMGLCIGVPDQDPEQKPRLPKEAVVHQEQYDATNLPKSIEDYDQVMETYYYNRTKGARADKWSEQMAHFFSTPKRPHVGEFLRGQGFLTRKDELDKE</sequence>
<dbReference type="EMBL" id="BAUT01000013">
    <property type="protein sequence ID" value="GAE25760.1"/>
    <property type="molecule type" value="Genomic_DNA"/>
</dbReference>